<gene>
    <name evidence="1" type="ORF">E7Z59_01260</name>
</gene>
<dbReference type="EMBL" id="SSMC01000001">
    <property type="protein sequence ID" value="THD68987.1"/>
    <property type="molecule type" value="Genomic_DNA"/>
</dbReference>
<dbReference type="Gene3D" id="1.10.1200.10">
    <property type="entry name" value="ACP-like"/>
    <property type="match status" value="1"/>
</dbReference>
<name>A0A4S3M498_9FLAO</name>
<dbReference type="OrthoDB" id="1444826at2"/>
<dbReference type="Proteomes" id="UP000305939">
    <property type="component" value="Unassembled WGS sequence"/>
</dbReference>
<comment type="caution">
    <text evidence="1">The sequence shown here is derived from an EMBL/GenBank/DDBJ whole genome shotgun (WGS) entry which is preliminary data.</text>
</comment>
<sequence length="123" mass="13824">MKHKITLHLEDGELKALEDLLQQSPSSELKTVLERVLAQQDQKKLVQKRVTEVIAEISGFEPEQINRATHLKNDLGMTKYHRRALKAAFQKIAEKSGSSEEITVAACENLATVDDCIKLILES</sequence>
<dbReference type="AlphaFoldDB" id="A0A4S3M498"/>
<reference evidence="1 2" key="1">
    <citation type="submission" date="2019-04" db="EMBL/GenBank/DDBJ databases">
        <title>Draft genome sequence of Robertkochia marina CC-AMO-30D.</title>
        <authorList>
            <person name="Hameed A."/>
            <person name="Lin S.-Y."/>
            <person name="Shahina M."/>
            <person name="Lai W.-A."/>
            <person name="Young C.-C."/>
        </authorList>
    </citation>
    <scope>NUCLEOTIDE SEQUENCE [LARGE SCALE GENOMIC DNA]</scope>
    <source>
        <strain evidence="1 2">CC-AMO-30D</strain>
    </source>
</reference>
<evidence type="ECO:0000313" key="1">
    <source>
        <dbReference type="EMBL" id="THD68987.1"/>
    </source>
</evidence>
<accession>A0A4S3M498</accession>
<evidence type="ECO:0000313" key="2">
    <source>
        <dbReference type="Proteomes" id="UP000305939"/>
    </source>
</evidence>
<keyword evidence="2" id="KW-1185">Reference proteome</keyword>
<proteinExistence type="predicted"/>
<dbReference type="InterPro" id="IPR036736">
    <property type="entry name" value="ACP-like_sf"/>
</dbReference>
<organism evidence="1 2">
    <name type="scientific">Robertkochia marina</name>
    <dbReference type="NCBI Taxonomy" id="1227945"/>
    <lineage>
        <taxon>Bacteria</taxon>
        <taxon>Pseudomonadati</taxon>
        <taxon>Bacteroidota</taxon>
        <taxon>Flavobacteriia</taxon>
        <taxon>Flavobacteriales</taxon>
        <taxon>Flavobacteriaceae</taxon>
        <taxon>Robertkochia</taxon>
    </lineage>
</organism>
<dbReference type="RefSeq" id="WP_136334477.1">
    <property type="nucleotide sequence ID" value="NZ_QXMP01000004.1"/>
</dbReference>
<dbReference type="SUPFAM" id="SSF47336">
    <property type="entry name" value="ACP-like"/>
    <property type="match status" value="1"/>
</dbReference>
<protein>
    <submittedName>
        <fullName evidence="1">Uncharacterized protein</fullName>
    </submittedName>
</protein>